<name>A0A831WA61_9GAMM</name>
<dbReference type="Pfam" id="PF09851">
    <property type="entry name" value="SHOCT"/>
    <property type="match status" value="1"/>
</dbReference>
<keyword evidence="1" id="KW-0472">Membrane</keyword>
<protein>
    <submittedName>
        <fullName evidence="3">SHOCT domain-containing protein</fullName>
    </submittedName>
</protein>
<evidence type="ECO:0000313" key="3">
    <source>
        <dbReference type="EMBL" id="HEB97700.1"/>
    </source>
</evidence>
<reference evidence="3" key="1">
    <citation type="journal article" date="2020" name="mSystems">
        <title>Genome- and Community-Level Interaction Insights into Carbon Utilization and Element Cycling Functions of Hydrothermarchaeota in Hydrothermal Sediment.</title>
        <authorList>
            <person name="Zhou Z."/>
            <person name="Liu Y."/>
            <person name="Xu W."/>
            <person name="Pan J."/>
            <person name="Luo Z.H."/>
            <person name="Li M."/>
        </authorList>
    </citation>
    <scope>NUCLEOTIDE SEQUENCE [LARGE SCALE GENOMIC DNA]</scope>
    <source>
        <strain evidence="3">HyVt-443</strain>
    </source>
</reference>
<dbReference type="InterPro" id="IPR018649">
    <property type="entry name" value="SHOCT"/>
</dbReference>
<keyword evidence="1" id="KW-0812">Transmembrane</keyword>
<dbReference type="AlphaFoldDB" id="A0A831WA61"/>
<evidence type="ECO:0000259" key="2">
    <source>
        <dbReference type="Pfam" id="PF09851"/>
    </source>
</evidence>
<sequence length="83" mass="9681">MHTGTGGFWMLLGGPFMWLLWLLLGLLIFWLLKSLFSSSGGDRGRRRDSATPLEILQRRFARGEIDEQEFLRRRELLAKSDEQ</sequence>
<dbReference type="Proteomes" id="UP000886251">
    <property type="component" value="Unassembled WGS sequence"/>
</dbReference>
<feature type="domain" description="SHOCT" evidence="2">
    <location>
        <begin position="51"/>
        <end position="77"/>
    </location>
</feature>
<organism evidence="3">
    <name type="scientific">Sedimenticola thiotaurini</name>
    <dbReference type="NCBI Taxonomy" id="1543721"/>
    <lineage>
        <taxon>Bacteria</taxon>
        <taxon>Pseudomonadati</taxon>
        <taxon>Pseudomonadota</taxon>
        <taxon>Gammaproteobacteria</taxon>
        <taxon>Chromatiales</taxon>
        <taxon>Sedimenticolaceae</taxon>
        <taxon>Sedimenticola</taxon>
    </lineage>
</organism>
<comment type="caution">
    <text evidence="3">The sequence shown here is derived from an EMBL/GenBank/DDBJ whole genome shotgun (WGS) entry which is preliminary data.</text>
</comment>
<accession>A0A831WA61</accession>
<dbReference type="EMBL" id="DRKP01000188">
    <property type="protein sequence ID" value="HEB97700.1"/>
    <property type="molecule type" value="Genomic_DNA"/>
</dbReference>
<feature type="transmembrane region" description="Helical" evidence="1">
    <location>
        <begin position="16"/>
        <end position="36"/>
    </location>
</feature>
<keyword evidence="1" id="KW-1133">Transmembrane helix</keyword>
<evidence type="ECO:0000256" key="1">
    <source>
        <dbReference type="SAM" id="Phobius"/>
    </source>
</evidence>
<proteinExistence type="predicted"/>
<gene>
    <name evidence="3" type="ORF">ENI96_14855</name>
</gene>